<dbReference type="CDD" id="cd06173">
    <property type="entry name" value="MFS_MefA_like"/>
    <property type="match status" value="1"/>
</dbReference>
<dbReference type="RefSeq" id="WP_169699039.1">
    <property type="nucleotide sequence ID" value="NZ_LS974202.1"/>
</dbReference>
<gene>
    <name evidence="9" type="ORF">MESINF_1359</name>
</gene>
<reference evidence="9 10" key="1">
    <citation type="submission" date="2017-01" db="EMBL/GenBank/DDBJ databases">
        <authorList>
            <person name="Erauso G."/>
        </authorList>
    </citation>
    <scope>NUCLEOTIDE SEQUENCE [LARGE SCALE GENOMIC DNA]</scope>
    <source>
        <strain evidence="9">MESINF1</strain>
    </source>
</reference>
<name>A0A7Z7LEV6_9BACT</name>
<feature type="transmembrane region" description="Helical" evidence="7">
    <location>
        <begin position="218"/>
        <end position="243"/>
    </location>
</feature>
<feature type="transmembrane region" description="Helical" evidence="7">
    <location>
        <begin position="85"/>
        <end position="109"/>
    </location>
</feature>
<dbReference type="PANTHER" id="PTHR43266">
    <property type="entry name" value="MACROLIDE-EFFLUX PROTEIN"/>
    <property type="match status" value="1"/>
</dbReference>
<dbReference type="GO" id="GO:0005886">
    <property type="term" value="C:plasma membrane"/>
    <property type="evidence" value="ECO:0007669"/>
    <property type="project" value="UniProtKB-SubCell"/>
</dbReference>
<feature type="transmembrane region" description="Helical" evidence="7">
    <location>
        <begin position="12"/>
        <end position="34"/>
    </location>
</feature>
<dbReference type="PROSITE" id="PS50850">
    <property type="entry name" value="MFS"/>
    <property type="match status" value="1"/>
</dbReference>
<feature type="transmembrane region" description="Helical" evidence="7">
    <location>
        <begin position="357"/>
        <end position="379"/>
    </location>
</feature>
<evidence type="ECO:0000256" key="5">
    <source>
        <dbReference type="ARBA" id="ARBA00022989"/>
    </source>
</evidence>
<evidence type="ECO:0000256" key="7">
    <source>
        <dbReference type="SAM" id="Phobius"/>
    </source>
</evidence>
<evidence type="ECO:0000256" key="4">
    <source>
        <dbReference type="ARBA" id="ARBA00022692"/>
    </source>
</evidence>
<dbReference type="InterPro" id="IPR020846">
    <property type="entry name" value="MFS_dom"/>
</dbReference>
<dbReference type="EMBL" id="LS974202">
    <property type="protein sequence ID" value="SSC12803.1"/>
    <property type="molecule type" value="Genomic_DNA"/>
</dbReference>
<feature type="transmembrane region" description="Helical" evidence="7">
    <location>
        <begin position="385"/>
        <end position="405"/>
    </location>
</feature>
<feature type="transmembrane region" description="Helical" evidence="7">
    <location>
        <begin position="255"/>
        <end position="273"/>
    </location>
</feature>
<dbReference type="SUPFAM" id="SSF103473">
    <property type="entry name" value="MFS general substrate transporter"/>
    <property type="match status" value="1"/>
</dbReference>
<organism evidence="9 10">
    <name type="scientific">Mesotoga infera</name>
    <dbReference type="NCBI Taxonomy" id="1236046"/>
    <lineage>
        <taxon>Bacteria</taxon>
        <taxon>Thermotogati</taxon>
        <taxon>Thermotogota</taxon>
        <taxon>Thermotogae</taxon>
        <taxon>Kosmotogales</taxon>
        <taxon>Kosmotogaceae</taxon>
        <taxon>Mesotoga</taxon>
    </lineage>
</organism>
<feature type="transmembrane region" description="Helical" evidence="7">
    <location>
        <begin position="40"/>
        <end position="64"/>
    </location>
</feature>
<dbReference type="Gene3D" id="1.20.1250.20">
    <property type="entry name" value="MFS general substrate transporter like domains"/>
    <property type="match status" value="1"/>
</dbReference>
<dbReference type="KEGG" id="minf:MESINF_1359"/>
<evidence type="ECO:0000313" key="9">
    <source>
        <dbReference type="EMBL" id="SSC12803.1"/>
    </source>
</evidence>
<evidence type="ECO:0000256" key="6">
    <source>
        <dbReference type="ARBA" id="ARBA00023136"/>
    </source>
</evidence>
<accession>A0A7Z7LEV6</accession>
<feature type="domain" description="Major facilitator superfamily (MFS) profile" evidence="8">
    <location>
        <begin position="7"/>
        <end position="410"/>
    </location>
</feature>
<dbReference type="PRINTS" id="PR01988">
    <property type="entry name" value="EXPORTERBACE"/>
</dbReference>
<dbReference type="PANTHER" id="PTHR43266:SF9">
    <property type="entry name" value="PERMEASE, MAJOR FACILITATOR SUPERFAMILY-RELATED"/>
    <property type="match status" value="1"/>
</dbReference>
<evidence type="ECO:0000313" key="10">
    <source>
        <dbReference type="Proteomes" id="UP000250796"/>
    </source>
</evidence>
<proteinExistence type="predicted"/>
<feature type="transmembrane region" description="Helical" evidence="7">
    <location>
        <begin position="315"/>
        <end position="337"/>
    </location>
</feature>
<sequence length="437" mass="47704">MKDLGRNFWLYAIGRLVSLIGSGVQSLAIPLYILDLTGSGTIMGTFMVITMLPRILFGPIAGVLGDRFNRKMIMIYMDFARGAAILAMAALAGANSLTITVLFIFQLLISTFDISFDPATAAMLPDIIDSDKLLRGNSILGAINSLSYIIGPVLGGILYGMFGIEAVLILNGASYIASAISEIFIRYQQTTEKGKISLKSVFKDIVEGVGYMRKINGLILVMVFAMLSNFLLSPFFSVVFPFFARTIVGFTSEQYGFLQSGWVVGVLIGNVILGTLLSKKRQGNLFAMGLTAETLILFLLTVFFFPYFIDLFGWASWRYFAALGLPILVTGIFNAFVNTPLNTLFQKIVPTNYRSRIFSVISILTQIATPLGAAIYGFAVDRVPVHYLILVSSICNALLTLVFLLKGMTKLFDGKTPDSERGLVEKSVEAVKEGASL</sequence>
<keyword evidence="10" id="KW-1185">Reference proteome</keyword>
<keyword evidence="3" id="KW-1003">Cell membrane</keyword>
<protein>
    <submittedName>
        <fullName evidence="9">Arabinose efflux permease family protein</fullName>
    </submittedName>
</protein>
<keyword evidence="4 7" id="KW-0812">Transmembrane</keyword>
<dbReference type="GO" id="GO:0022857">
    <property type="term" value="F:transmembrane transporter activity"/>
    <property type="evidence" value="ECO:0007669"/>
    <property type="project" value="InterPro"/>
</dbReference>
<dbReference type="Proteomes" id="UP000250796">
    <property type="component" value="Chromosome MESINF"/>
</dbReference>
<evidence type="ECO:0000256" key="3">
    <source>
        <dbReference type="ARBA" id="ARBA00022475"/>
    </source>
</evidence>
<feature type="transmembrane region" description="Helical" evidence="7">
    <location>
        <begin position="146"/>
        <end position="170"/>
    </location>
</feature>
<evidence type="ECO:0000259" key="8">
    <source>
        <dbReference type="PROSITE" id="PS50850"/>
    </source>
</evidence>
<dbReference type="InterPro" id="IPR011701">
    <property type="entry name" value="MFS"/>
</dbReference>
<dbReference type="InterPro" id="IPR022324">
    <property type="entry name" value="Bacilysin_exporter_BacE_put"/>
</dbReference>
<feature type="transmembrane region" description="Helical" evidence="7">
    <location>
        <begin position="285"/>
        <end position="309"/>
    </location>
</feature>
<keyword evidence="2" id="KW-0813">Transport</keyword>
<evidence type="ECO:0000256" key="2">
    <source>
        <dbReference type="ARBA" id="ARBA00022448"/>
    </source>
</evidence>
<comment type="subcellular location">
    <subcellularLocation>
        <location evidence="1">Cell membrane</location>
        <topology evidence="1">Multi-pass membrane protein</topology>
    </subcellularLocation>
</comment>
<dbReference type="InterPro" id="IPR036259">
    <property type="entry name" value="MFS_trans_sf"/>
</dbReference>
<dbReference type="Pfam" id="PF07690">
    <property type="entry name" value="MFS_1"/>
    <property type="match status" value="1"/>
</dbReference>
<keyword evidence="5 7" id="KW-1133">Transmembrane helix</keyword>
<keyword evidence="6 7" id="KW-0472">Membrane</keyword>
<dbReference type="AlphaFoldDB" id="A0A7Z7LEV6"/>
<evidence type="ECO:0000256" key="1">
    <source>
        <dbReference type="ARBA" id="ARBA00004651"/>
    </source>
</evidence>